<evidence type="ECO:0000313" key="1">
    <source>
        <dbReference type="EMBL" id="KAF4416441.1"/>
    </source>
</evidence>
<organism evidence="1 2">
    <name type="scientific">Fusarium acutatum</name>
    <dbReference type="NCBI Taxonomy" id="78861"/>
    <lineage>
        <taxon>Eukaryota</taxon>
        <taxon>Fungi</taxon>
        <taxon>Dikarya</taxon>
        <taxon>Ascomycota</taxon>
        <taxon>Pezizomycotina</taxon>
        <taxon>Sordariomycetes</taxon>
        <taxon>Hypocreomycetidae</taxon>
        <taxon>Hypocreales</taxon>
        <taxon>Nectriaceae</taxon>
        <taxon>Fusarium</taxon>
        <taxon>Fusarium fujikuroi species complex</taxon>
    </lineage>
</organism>
<comment type="caution">
    <text evidence="1">The sequence shown here is derived from an EMBL/GenBank/DDBJ whole genome shotgun (WGS) entry which is preliminary data.</text>
</comment>
<protein>
    <submittedName>
        <fullName evidence="1">Uncharacterized protein</fullName>
    </submittedName>
</protein>
<gene>
    <name evidence="1" type="ORF">FACUT_12560</name>
</gene>
<keyword evidence="2" id="KW-1185">Reference proteome</keyword>
<reference evidence="1 2" key="1">
    <citation type="submission" date="2020-01" db="EMBL/GenBank/DDBJ databases">
        <title>Identification and distribution of gene clusters putatively required for synthesis of sphingolipid metabolism inhibitors in phylogenetically diverse species of the filamentous fungus Fusarium.</title>
        <authorList>
            <person name="Kim H.-S."/>
            <person name="Busman M."/>
            <person name="Brown D.W."/>
            <person name="Divon H."/>
            <person name="Uhlig S."/>
            <person name="Proctor R.H."/>
        </authorList>
    </citation>
    <scope>NUCLEOTIDE SEQUENCE [LARGE SCALE GENOMIC DNA]</scope>
    <source>
        <strain evidence="1 2">NRRL 13308</strain>
    </source>
</reference>
<evidence type="ECO:0000313" key="2">
    <source>
        <dbReference type="Proteomes" id="UP000536711"/>
    </source>
</evidence>
<dbReference type="EMBL" id="JAADJF010000463">
    <property type="protein sequence ID" value="KAF4416441.1"/>
    <property type="molecule type" value="Genomic_DNA"/>
</dbReference>
<dbReference type="Proteomes" id="UP000536711">
    <property type="component" value="Unassembled WGS sequence"/>
</dbReference>
<name>A0A8H4JDD8_9HYPO</name>
<sequence length="72" mass="7552">MSDFESLSLLLQDPLESSASSSSSEVTPPPGIVGTLACCLSTWGLPRLRREACEGQVADAAAATDIVDSERR</sequence>
<proteinExistence type="predicted"/>
<accession>A0A8H4JDD8</accession>
<dbReference type="AlphaFoldDB" id="A0A8H4JDD8"/>